<dbReference type="Pfam" id="PF02653">
    <property type="entry name" value="BPD_transp_2"/>
    <property type="match status" value="1"/>
</dbReference>
<reference evidence="7 8" key="1">
    <citation type="submission" date="2019-02" db="EMBL/GenBank/DDBJ databases">
        <title>Deep-cultivation of Planctomycetes and their phenomic and genomic characterization uncovers novel biology.</title>
        <authorList>
            <person name="Wiegand S."/>
            <person name="Jogler M."/>
            <person name="Boedeker C."/>
            <person name="Pinto D."/>
            <person name="Vollmers J."/>
            <person name="Rivas-Marin E."/>
            <person name="Kohn T."/>
            <person name="Peeters S.H."/>
            <person name="Heuer A."/>
            <person name="Rast P."/>
            <person name="Oberbeckmann S."/>
            <person name="Bunk B."/>
            <person name="Jeske O."/>
            <person name="Meyerdierks A."/>
            <person name="Storesund J.E."/>
            <person name="Kallscheuer N."/>
            <person name="Luecker S."/>
            <person name="Lage O.M."/>
            <person name="Pohl T."/>
            <person name="Merkel B.J."/>
            <person name="Hornburger P."/>
            <person name="Mueller R.-W."/>
            <person name="Bruemmer F."/>
            <person name="Labrenz M."/>
            <person name="Spormann A.M."/>
            <person name="Op den Camp H."/>
            <person name="Overmann J."/>
            <person name="Amann R."/>
            <person name="Jetten M.S.M."/>
            <person name="Mascher T."/>
            <person name="Medema M.H."/>
            <person name="Devos D.P."/>
            <person name="Kaster A.-K."/>
            <person name="Ovreas L."/>
            <person name="Rohde M."/>
            <person name="Galperin M.Y."/>
            <person name="Jogler C."/>
        </authorList>
    </citation>
    <scope>NUCLEOTIDE SEQUENCE [LARGE SCALE GENOMIC DNA]</scope>
    <source>
        <strain evidence="7 8">Pla85_3_4</strain>
    </source>
</reference>
<organism evidence="7 8">
    <name type="scientific">Lignipirellula cremea</name>
    <dbReference type="NCBI Taxonomy" id="2528010"/>
    <lineage>
        <taxon>Bacteria</taxon>
        <taxon>Pseudomonadati</taxon>
        <taxon>Planctomycetota</taxon>
        <taxon>Planctomycetia</taxon>
        <taxon>Pirellulales</taxon>
        <taxon>Pirellulaceae</taxon>
        <taxon>Lignipirellula</taxon>
    </lineage>
</organism>
<dbReference type="GO" id="GO:0005886">
    <property type="term" value="C:plasma membrane"/>
    <property type="evidence" value="ECO:0007669"/>
    <property type="project" value="UniProtKB-SubCell"/>
</dbReference>
<evidence type="ECO:0000256" key="4">
    <source>
        <dbReference type="ARBA" id="ARBA00022989"/>
    </source>
</evidence>
<evidence type="ECO:0000256" key="3">
    <source>
        <dbReference type="ARBA" id="ARBA00022692"/>
    </source>
</evidence>
<dbReference type="PANTHER" id="PTHR32196">
    <property type="entry name" value="ABC TRANSPORTER PERMEASE PROTEIN YPHD-RELATED-RELATED"/>
    <property type="match status" value="1"/>
</dbReference>
<keyword evidence="2" id="KW-1003">Cell membrane</keyword>
<feature type="transmembrane region" description="Helical" evidence="6">
    <location>
        <begin position="245"/>
        <end position="265"/>
    </location>
</feature>
<keyword evidence="5 6" id="KW-0472">Membrane</keyword>
<evidence type="ECO:0000313" key="7">
    <source>
        <dbReference type="EMBL" id="QDU95621.1"/>
    </source>
</evidence>
<dbReference type="RefSeq" id="WP_145054336.1">
    <property type="nucleotide sequence ID" value="NZ_CP036433.1"/>
</dbReference>
<evidence type="ECO:0000256" key="6">
    <source>
        <dbReference type="SAM" id="Phobius"/>
    </source>
</evidence>
<dbReference type="EMBL" id="CP036433">
    <property type="protein sequence ID" value="QDU95621.1"/>
    <property type="molecule type" value="Genomic_DNA"/>
</dbReference>
<dbReference type="OrthoDB" id="9813906at2"/>
<proteinExistence type="predicted"/>
<feature type="transmembrane region" description="Helical" evidence="6">
    <location>
        <begin position="319"/>
        <end position="341"/>
    </location>
</feature>
<sequence>MATAPTPPAASTGLRLLRHAWRLLRPILALLCVYAFFAATDYLFSDNTFASGKNLKTLLVDNSIIAVAALGMTLVIISGGIDLSAGTAIALCATTLAWGLHEDVAFLTQHGSNFVRASTAWRDAAQELDTAQARLRAAAKRLESAPSDRRQAERDRWQAAEERLLAPAAASKERLIQILKAKLAAVKEHADPGKMAAGEKTEPGSWEDRQRLIEQKLAGLEQPDFRPGDDPQWNEGIPNAAASTLVAVLLAVLAGVGVGLLNGVLIAGLKLAPFIVTLGTMTLYVGLGNLLSANQPIRPSAEQRPAGLMDLLSFRPDSLFLGLPAGVWLLFLLAILVALLLRYTVFGRYIFALGSNESTARLCGVNVPGYKIGIYALSGLFLGLAGVYLFSYTEVGNPMDGLGKELQIIAAVVIGGGSLNGGRGSVIGTLAGVGIMAVIDSGCDQLGLQDQAERILLGVVIIGAATIDRLRTRGQE</sequence>
<dbReference type="InterPro" id="IPR001851">
    <property type="entry name" value="ABC_transp_permease"/>
</dbReference>
<dbReference type="KEGG" id="lcre:Pla8534_34370"/>
<evidence type="ECO:0000256" key="1">
    <source>
        <dbReference type="ARBA" id="ARBA00004651"/>
    </source>
</evidence>
<gene>
    <name evidence="7" type="primary">rbsC_1</name>
    <name evidence="7" type="ORF">Pla8534_34370</name>
</gene>
<evidence type="ECO:0000256" key="2">
    <source>
        <dbReference type="ARBA" id="ARBA00022475"/>
    </source>
</evidence>
<feature type="transmembrane region" description="Helical" evidence="6">
    <location>
        <begin position="372"/>
        <end position="390"/>
    </location>
</feature>
<name>A0A518DUV4_9BACT</name>
<keyword evidence="3 6" id="KW-0812">Transmembrane</keyword>
<keyword evidence="8" id="KW-1185">Reference proteome</keyword>
<protein>
    <submittedName>
        <fullName evidence="7">Ribose transport system permease protein RbsC</fullName>
    </submittedName>
</protein>
<keyword evidence="4 6" id="KW-1133">Transmembrane helix</keyword>
<dbReference type="PANTHER" id="PTHR32196:SF72">
    <property type="entry name" value="RIBOSE IMPORT PERMEASE PROTEIN RBSC"/>
    <property type="match status" value="1"/>
</dbReference>
<evidence type="ECO:0000313" key="8">
    <source>
        <dbReference type="Proteomes" id="UP000317648"/>
    </source>
</evidence>
<feature type="transmembrane region" description="Helical" evidence="6">
    <location>
        <begin position="23"/>
        <end position="44"/>
    </location>
</feature>
<dbReference type="AlphaFoldDB" id="A0A518DUV4"/>
<feature type="transmembrane region" description="Helical" evidence="6">
    <location>
        <begin position="271"/>
        <end position="291"/>
    </location>
</feature>
<evidence type="ECO:0000256" key="5">
    <source>
        <dbReference type="ARBA" id="ARBA00023136"/>
    </source>
</evidence>
<feature type="transmembrane region" description="Helical" evidence="6">
    <location>
        <begin position="64"/>
        <end position="81"/>
    </location>
</feature>
<dbReference type="CDD" id="cd06579">
    <property type="entry name" value="TM_PBP1_transp_AraH_like"/>
    <property type="match status" value="1"/>
</dbReference>
<dbReference type="Proteomes" id="UP000317648">
    <property type="component" value="Chromosome"/>
</dbReference>
<accession>A0A518DUV4</accession>
<dbReference type="GO" id="GO:0022857">
    <property type="term" value="F:transmembrane transporter activity"/>
    <property type="evidence" value="ECO:0007669"/>
    <property type="project" value="InterPro"/>
</dbReference>
<comment type="subcellular location">
    <subcellularLocation>
        <location evidence="1">Cell membrane</location>
        <topology evidence="1">Multi-pass membrane protein</topology>
    </subcellularLocation>
</comment>